<accession>A0A0W8G4I2</accession>
<dbReference type="AlphaFoldDB" id="A0A0W8G4I2"/>
<proteinExistence type="predicted"/>
<gene>
    <name evidence="1" type="ORF">ASZ90_002080</name>
</gene>
<name>A0A0W8G4I2_9ZZZZ</name>
<comment type="caution">
    <text evidence="1">The sequence shown here is derived from an EMBL/GenBank/DDBJ whole genome shotgun (WGS) entry which is preliminary data.</text>
</comment>
<sequence>MTQNGMVAFPGPGDYGKKKTSPARVHGNTIMSPKTIVLTGLLLLGLAGSVHTDDLTRELPGKIPDQAAMTDPFGDCCVAGVTMQTFNTWTVTCGPCAKNPGTYVISQPDPEKPVFLSATGEPADSRYDAAAASCLCPSLDARRAWEKSMRTFGGK</sequence>
<reference evidence="1" key="1">
    <citation type="journal article" date="2015" name="Proc. Natl. Acad. Sci. U.S.A.">
        <title>Networks of energetic and metabolic interactions define dynamics in microbial communities.</title>
        <authorList>
            <person name="Embree M."/>
            <person name="Liu J.K."/>
            <person name="Al-Bassam M.M."/>
            <person name="Zengler K."/>
        </authorList>
    </citation>
    <scope>NUCLEOTIDE SEQUENCE</scope>
</reference>
<organism evidence="1">
    <name type="scientific">hydrocarbon metagenome</name>
    <dbReference type="NCBI Taxonomy" id="938273"/>
    <lineage>
        <taxon>unclassified sequences</taxon>
        <taxon>metagenomes</taxon>
        <taxon>ecological metagenomes</taxon>
    </lineage>
</organism>
<dbReference type="EMBL" id="LNQE01000262">
    <property type="protein sequence ID" value="KUG28059.1"/>
    <property type="molecule type" value="Genomic_DNA"/>
</dbReference>
<protein>
    <submittedName>
        <fullName evidence="1">Uncharacterized protein</fullName>
    </submittedName>
</protein>
<evidence type="ECO:0000313" key="1">
    <source>
        <dbReference type="EMBL" id="KUG28059.1"/>
    </source>
</evidence>